<evidence type="ECO:0000313" key="1">
    <source>
        <dbReference type="EMBL" id="KGK98111.1"/>
    </source>
</evidence>
<dbReference type="RefSeq" id="WP_048195376.1">
    <property type="nucleotide sequence ID" value="NZ_CAAGSM010000001.1"/>
</dbReference>
<reference evidence="1 2" key="1">
    <citation type="submission" date="2014-09" db="EMBL/GenBank/DDBJ databases">
        <title>Draft genome sequence of an obligately methylotrophic methanogen, Methanococcoides methylutens, isolated from marine sediment.</title>
        <authorList>
            <person name="Guan Y."/>
            <person name="Ngugi D.K."/>
            <person name="Blom J."/>
            <person name="Ali S."/>
            <person name="Ferry J.G."/>
            <person name="Stingl U."/>
        </authorList>
    </citation>
    <scope>NUCLEOTIDE SEQUENCE [LARGE SCALE GENOMIC DNA]</scope>
    <source>
        <strain evidence="1 2">DSM 2657</strain>
    </source>
</reference>
<dbReference type="Proteomes" id="UP000029859">
    <property type="component" value="Unassembled WGS sequence"/>
</dbReference>
<dbReference type="EMBL" id="JRHO01000014">
    <property type="protein sequence ID" value="KGK98111.1"/>
    <property type="molecule type" value="Genomic_DNA"/>
</dbReference>
<dbReference type="AlphaFoldDB" id="A0A099T1N4"/>
<proteinExistence type="predicted"/>
<dbReference type="OrthoDB" id="120780at2157"/>
<keyword evidence="2" id="KW-1185">Reference proteome</keyword>
<comment type="caution">
    <text evidence="1">The sequence shown here is derived from an EMBL/GenBank/DDBJ whole genome shotgun (WGS) entry which is preliminary data.</text>
</comment>
<protein>
    <recommendedName>
        <fullName evidence="3">DUF4130 domain-containing protein</fullName>
    </recommendedName>
</protein>
<name>A0A099T1N4_METMT</name>
<organism evidence="1 2">
    <name type="scientific">Methanococcoides methylutens</name>
    <dbReference type="NCBI Taxonomy" id="2226"/>
    <lineage>
        <taxon>Archaea</taxon>
        <taxon>Methanobacteriati</taxon>
        <taxon>Methanobacteriota</taxon>
        <taxon>Stenosarchaea group</taxon>
        <taxon>Methanomicrobia</taxon>
        <taxon>Methanosarcinales</taxon>
        <taxon>Methanosarcinaceae</taxon>
        <taxon>Methanococcoides</taxon>
    </lineage>
</organism>
<sequence length="277" mass="31138">MIIAFNPTVDGILLACLCFRDDLDAELIFAKDVGELDRKLSFSGSNAQVRRLGFTPCGKAESLSIEIFGKRKARMARFDPNPTRYVDLLLRHKDCDPVELVQLIVSCNGDTDQLYSGKGRLAKRYYNYMRDVSRAYERLCMFSRPEFKGGILSVVVDSPHDIGELFCGWLARKNPDVPVAVMVNSVAWVGNGDLIGLDRFAKIKSAFIESLQSTSGSDDVDDLWDVYYDSQMIESRRNIGLAKKVQPKLSASMSKMAKRDRYKVERGISSCRLDSFA</sequence>
<evidence type="ECO:0008006" key="3">
    <source>
        <dbReference type="Google" id="ProtNLM"/>
    </source>
</evidence>
<evidence type="ECO:0000313" key="2">
    <source>
        <dbReference type="Proteomes" id="UP000029859"/>
    </source>
</evidence>
<gene>
    <name evidence="1" type="ORF">LI82_10280</name>
</gene>
<accession>A0A099T1N4</accession>